<name>A0ABV2YJ71_9ACTN</name>
<sequence>MSTDDPARGDFAALLRTLRGRAGLSQEELAHRSGLSVRAVADMERGRTRGPQRRTVAALVAALAPAEAEAGALERAAASGRPRPKPVPAAPAGLRLPRDMRDFTAREADLERLRAVAEEAGAAHPPVVLVTGQPGLGKTAFAVRAAHSLAGRYPDGQLAVDLHGTRAEPADPREVLGALLRACGVADAAVPQDLESRSGLFTALLEDRRMLLLLDNAADEAQVRPLLPAAGPTLTLVTSRNALAGLEGVHRLALGVLRREESVALMARVVGPDRVAAEAQAARDLADLCGQLPLAVRIAAQRLAARPQERLAKLAAQLSDEGRRLDALQAGDLQVRAAFALSYRQLDPVARRVLRRSTLAAGSDFSPRTAALLAGTTPRQAEHCVRELADRGLLQPDPVADRYRFHDLLRLFAAEQLSEDDPAEQARAREAAARWVLARAGAAALHFDPERSPAGDPEPDTAPRGAEEARAWLEAERAQWLDALHQALADGHHREVLDAAEAMHWFSDRVQHWEEWAEVFRCSVAAARALGSRRDEAVHLNYLAWSYNLCVHDSAAGLATAREALTVAREVGDLLQAGWAYGYGAGALHHLGRAEEAVQWLEKSAACHRENATPQARLAELATLNALGAHLRSMGRAEEALAVHRRSEELCEAGIPGRSAEVLSMFRASTRHHLGQDLGELGRWAEAEPLLRHALAVFEEAGMAAWSEPARLDLAITLRRLGREEEARTMLETARRGLVEQSHPRRAEADEELAGPAAPVTPAVPS</sequence>
<dbReference type="Pfam" id="PF13560">
    <property type="entry name" value="HTH_31"/>
    <property type="match status" value="1"/>
</dbReference>
<protein>
    <submittedName>
        <fullName evidence="3">Tetratricopeptide repeat protein</fullName>
    </submittedName>
</protein>
<dbReference type="PRINTS" id="PR00364">
    <property type="entry name" value="DISEASERSIST"/>
</dbReference>
<dbReference type="SMART" id="SM00530">
    <property type="entry name" value="HTH_XRE"/>
    <property type="match status" value="1"/>
</dbReference>
<dbReference type="PANTHER" id="PTHR47691:SF3">
    <property type="entry name" value="HTH-TYPE TRANSCRIPTIONAL REGULATOR RV0890C-RELATED"/>
    <property type="match status" value="1"/>
</dbReference>
<dbReference type="PROSITE" id="PS50943">
    <property type="entry name" value="HTH_CROC1"/>
    <property type="match status" value="1"/>
</dbReference>
<feature type="region of interest" description="Disordered" evidence="1">
    <location>
        <begin position="735"/>
        <end position="766"/>
    </location>
</feature>
<dbReference type="EMBL" id="JBEZUR010000022">
    <property type="protein sequence ID" value="MEU3555769.1"/>
    <property type="molecule type" value="Genomic_DNA"/>
</dbReference>
<dbReference type="Proteomes" id="UP001550850">
    <property type="component" value="Unassembled WGS sequence"/>
</dbReference>
<feature type="region of interest" description="Disordered" evidence="1">
    <location>
        <begin position="73"/>
        <end position="94"/>
    </location>
</feature>
<dbReference type="Gene3D" id="1.10.260.40">
    <property type="entry name" value="lambda repressor-like DNA-binding domains"/>
    <property type="match status" value="1"/>
</dbReference>
<dbReference type="InterPro" id="IPR001387">
    <property type="entry name" value="Cro/C1-type_HTH"/>
</dbReference>
<dbReference type="Gene3D" id="3.40.50.300">
    <property type="entry name" value="P-loop containing nucleotide triphosphate hydrolases"/>
    <property type="match status" value="1"/>
</dbReference>
<accession>A0ABV2YJ71</accession>
<dbReference type="SUPFAM" id="SSF48452">
    <property type="entry name" value="TPR-like"/>
    <property type="match status" value="2"/>
</dbReference>
<dbReference type="CDD" id="cd00093">
    <property type="entry name" value="HTH_XRE"/>
    <property type="match status" value="1"/>
</dbReference>
<dbReference type="InterPro" id="IPR011990">
    <property type="entry name" value="TPR-like_helical_dom_sf"/>
</dbReference>
<comment type="caution">
    <text evidence="3">The sequence shown here is derived from an EMBL/GenBank/DDBJ whole genome shotgun (WGS) entry which is preliminary data.</text>
</comment>
<proteinExistence type="predicted"/>
<dbReference type="Pfam" id="PF13424">
    <property type="entry name" value="TPR_12"/>
    <property type="match status" value="1"/>
</dbReference>
<dbReference type="SUPFAM" id="SSF47413">
    <property type="entry name" value="lambda repressor-like DNA-binding domains"/>
    <property type="match status" value="1"/>
</dbReference>
<organism evidence="3 4">
    <name type="scientific">Streptomyces fragilis</name>
    <dbReference type="NCBI Taxonomy" id="67301"/>
    <lineage>
        <taxon>Bacteria</taxon>
        <taxon>Bacillati</taxon>
        <taxon>Actinomycetota</taxon>
        <taxon>Actinomycetes</taxon>
        <taxon>Kitasatosporales</taxon>
        <taxon>Streptomycetaceae</taxon>
        <taxon>Streptomyces</taxon>
    </lineage>
</organism>
<feature type="region of interest" description="Disordered" evidence="1">
    <location>
        <begin position="447"/>
        <end position="467"/>
    </location>
</feature>
<evidence type="ECO:0000259" key="2">
    <source>
        <dbReference type="PROSITE" id="PS50943"/>
    </source>
</evidence>
<evidence type="ECO:0000313" key="3">
    <source>
        <dbReference type="EMBL" id="MEU3555769.1"/>
    </source>
</evidence>
<dbReference type="SUPFAM" id="SSF52540">
    <property type="entry name" value="P-loop containing nucleoside triphosphate hydrolases"/>
    <property type="match status" value="1"/>
</dbReference>
<dbReference type="InterPro" id="IPR027417">
    <property type="entry name" value="P-loop_NTPase"/>
</dbReference>
<evidence type="ECO:0000313" key="4">
    <source>
        <dbReference type="Proteomes" id="UP001550850"/>
    </source>
</evidence>
<evidence type="ECO:0000256" key="1">
    <source>
        <dbReference type="SAM" id="MobiDB-lite"/>
    </source>
</evidence>
<gene>
    <name evidence="3" type="ORF">AB0E65_16360</name>
</gene>
<feature type="domain" description="HTH cro/C1-type" evidence="2">
    <location>
        <begin position="15"/>
        <end position="63"/>
    </location>
</feature>
<dbReference type="PANTHER" id="PTHR47691">
    <property type="entry name" value="REGULATOR-RELATED"/>
    <property type="match status" value="1"/>
</dbReference>
<dbReference type="RefSeq" id="WP_108955446.1">
    <property type="nucleotide sequence ID" value="NZ_BEVZ01000005.1"/>
</dbReference>
<feature type="compositionally biased region" description="Low complexity" evidence="1">
    <location>
        <begin position="754"/>
        <end position="766"/>
    </location>
</feature>
<keyword evidence="4" id="KW-1185">Reference proteome</keyword>
<dbReference type="Gene3D" id="1.25.40.10">
    <property type="entry name" value="Tetratricopeptide repeat domain"/>
    <property type="match status" value="2"/>
</dbReference>
<feature type="compositionally biased region" description="Basic and acidic residues" evidence="1">
    <location>
        <begin position="735"/>
        <end position="748"/>
    </location>
</feature>
<reference evidence="3 4" key="1">
    <citation type="submission" date="2024-06" db="EMBL/GenBank/DDBJ databases">
        <title>The Natural Products Discovery Center: Release of the First 8490 Sequenced Strains for Exploring Actinobacteria Biosynthetic Diversity.</title>
        <authorList>
            <person name="Kalkreuter E."/>
            <person name="Kautsar S.A."/>
            <person name="Yang D."/>
            <person name="Bader C.D."/>
            <person name="Teijaro C.N."/>
            <person name="Fluegel L."/>
            <person name="Davis C.M."/>
            <person name="Simpson J.R."/>
            <person name="Lauterbach L."/>
            <person name="Steele A.D."/>
            <person name="Gui C."/>
            <person name="Meng S."/>
            <person name="Li G."/>
            <person name="Viehrig K."/>
            <person name="Ye F."/>
            <person name="Su P."/>
            <person name="Kiefer A.F."/>
            <person name="Nichols A."/>
            <person name="Cepeda A.J."/>
            <person name="Yan W."/>
            <person name="Fan B."/>
            <person name="Jiang Y."/>
            <person name="Adhikari A."/>
            <person name="Zheng C.-J."/>
            <person name="Schuster L."/>
            <person name="Cowan T.M."/>
            <person name="Smanski M.J."/>
            <person name="Chevrette M.G."/>
            <person name="De Carvalho L.P.S."/>
            <person name="Shen B."/>
        </authorList>
    </citation>
    <scope>NUCLEOTIDE SEQUENCE [LARGE SCALE GENOMIC DNA]</scope>
    <source>
        <strain evidence="3 4">NPDC038104</strain>
    </source>
</reference>
<dbReference type="InterPro" id="IPR010982">
    <property type="entry name" value="Lambda_DNA-bd_dom_sf"/>
</dbReference>